<evidence type="ECO:0000256" key="3">
    <source>
        <dbReference type="ARBA" id="ARBA00022729"/>
    </source>
</evidence>
<evidence type="ECO:0000256" key="5">
    <source>
        <dbReference type="ARBA" id="ARBA00023136"/>
    </source>
</evidence>
<evidence type="ECO:0000256" key="4">
    <source>
        <dbReference type="ARBA" id="ARBA00022989"/>
    </source>
</evidence>
<accession>A0A368QCT0</accession>
<evidence type="ECO:0008006" key="11">
    <source>
        <dbReference type="Google" id="ProtNLM"/>
    </source>
</evidence>
<dbReference type="PANTHER" id="PTHR31769">
    <property type="entry name" value="OS07G0462200 PROTEIN-RELATED"/>
    <property type="match status" value="1"/>
</dbReference>
<gene>
    <name evidence="10" type="ORF">SETIT_3G087200v2</name>
</gene>
<proteinExistence type="inferred from homology"/>
<evidence type="ECO:0000256" key="8">
    <source>
        <dbReference type="SAM" id="Phobius"/>
    </source>
</evidence>
<reference evidence="10" key="1">
    <citation type="journal article" date="2012" name="Nat. Biotechnol.">
        <title>Reference genome sequence of the model plant Setaria.</title>
        <authorList>
            <person name="Bennetzen J.L."/>
            <person name="Schmutz J."/>
            <person name="Wang H."/>
            <person name="Percifield R."/>
            <person name="Hawkins J."/>
            <person name="Pontaroli A.C."/>
            <person name="Estep M."/>
            <person name="Feng L."/>
            <person name="Vaughn J.N."/>
            <person name="Grimwood J."/>
            <person name="Jenkins J."/>
            <person name="Barry K."/>
            <person name="Lindquist E."/>
            <person name="Hellsten U."/>
            <person name="Deshpande S."/>
            <person name="Wang X."/>
            <person name="Wu X."/>
            <person name="Mitros T."/>
            <person name="Triplett J."/>
            <person name="Yang X."/>
            <person name="Ye C.Y."/>
            <person name="Mauro-Herrera M."/>
            <person name="Wang L."/>
            <person name="Li P."/>
            <person name="Sharma M."/>
            <person name="Sharma R."/>
            <person name="Ronald P.C."/>
            <person name="Panaud O."/>
            <person name="Kellogg E.A."/>
            <person name="Brutnell T.P."/>
            <person name="Doust A.N."/>
            <person name="Tuskan G.A."/>
            <person name="Rokhsar D."/>
            <person name="Devos K.M."/>
        </authorList>
    </citation>
    <scope>NUCLEOTIDE SEQUENCE [LARGE SCALE GENOMIC DNA]</scope>
    <source>
        <strain evidence="10">Yugu1</strain>
    </source>
</reference>
<dbReference type="OrthoDB" id="694597at2759"/>
<feature type="transmembrane region" description="Helical" evidence="8">
    <location>
        <begin position="128"/>
        <end position="161"/>
    </location>
</feature>
<reference evidence="10" key="2">
    <citation type="submission" date="2015-07" db="EMBL/GenBank/DDBJ databases">
        <authorList>
            <person name="Noorani M."/>
        </authorList>
    </citation>
    <scope>NUCLEOTIDE SEQUENCE</scope>
    <source>
        <strain evidence="10">Yugu1</strain>
    </source>
</reference>
<evidence type="ECO:0000256" key="7">
    <source>
        <dbReference type="SAM" id="MobiDB-lite"/>
    </source>
</evidence>
<organism evidence="10">
    <name type="scientific">Setaria italica</name>
    <name type="common">Foxtail millet</name>
    <name type="synonym">Panicum italicum</name>
    <dbReference type="NCBI Taxonomy" id="4555"/>
    <lineage>
        <taxon>Eukaryota</taxon>
        <taxon>Viridiplantae</taxon>
        <taxon>Streptophyta</taxon>
        <taxon>Embryophyta</taxon>
        <taxon>Tracheophyta</taxon>
        <taxon>Spermatophyta</taxon>
        <taxon>Magnoliopsida</taxon>
        <taxon>Liliopsida</taxon>
        <taxon>Poales</taxon>
        <taxon>Poaceae</taxon>
        <taxon>PACMAD clade</taxon>
        <taxon>Panicoideae</taxon>
        <taxon>Panicodae</taxon>
        <taxon>Paniceae</taxon>
        <taxon>Cenchrinae</taxon>
        <taxon>Setaria</taxon>
    </lineage>
</organism>
<feature type="region of interest" description="Disordered" evidence="7">
    <location>
        <begin position="167"/>
        <end position="191"/>
    </location>
</feature>
<dbReference type="GO" id="GO:0012505">
    <property type="term" value="C:endomembrane system"/>
    <property type="evidence" value="ECO:0007669"/>
    <property type="project" value="UniProtKB-SubCell"/>
</dbReference>
<dbReference type="InterPro" id="IPR052222">
    <property type="entry name" value="DESIGUAL"/>
</dbReference>
<evidence type="ECO:0000256" key="2">
    <source>
        <dbReference type="ARBA" id="ARBA00022692"/>
    </source>
</evidence>
<keyword evidence="5 8" id="KW-0472">Membrane</keyword>
<evidence type="ECO:0000256" key="9">
    <source>
        <dbReference type="SAM" id="SignalP"/>
    </source>
</evidence>
<name>A0A368QCT0_SETIT</name>
<feature type="chain" id="PRO_5016992576" description="CASP-like protein" evidence="9">
    <location>
        <begin position="20"/>
        <end position="191"/>
    </location>
</feature>
<keyword evidence="2 8" id="KW-0812">Transmembrane</keyword>
<evidence type="ECO:0000256" key="1">
    <source>
        <dbReference type="ARBA" id="ARBA00004127"/>
    </source>
</evidence>
<dbReference type="EMBL" id="CM003530">
    <property type="protein sequence ID" value="RCV15801.1"/>
    <property type="molecule type" value="Genomic_DNA"/>
</dbReference>
<feature type="transmembrane region" description="Helical" evidence="8">
    <location>
        <begin position="87"/>
        <end position="108"/>
    </location>
</feature>
<sequence>MVEGHVAVICLAVAALALAAAAMGIVGEATKSKSFVRYDGASCVYRRTPAFGCGVAAASSLLTGQVVLTAAAGCWGRCRTRPDGRRAAVVCSSLLSWFLAVLAASAFLVGALRNQSGERRPREGIASTYYRCTVLVAGVFAGGSFLAVAAAVVGIASYVALEAVAGSGPPRPRAPPVWSQPDDSRQGCPES</sequence>
<dbReference type="Pfam" id="PF06749">
    <property type="entry name" value="DUF1218"/>
    <property type="match status" value="1"/>
</dbReference>
<dbReference type="STRING" id="4555.A0A368QCT0"/>
<protein>
    <recommendedName>
        <fullName evidence="11">CASP-like protein</fullName>
    </recommendedName>
</protein>
<evidence type="ECO:0000256" key="6">
    <source>
        <dbReference type="ARBA" id="ARBA00029467"/>
    </source>
</evidence>
<keyword evidence="3 9" id="KW-0732">Signal</keyword>
<feature type="transmembrane region" description="Helical" evidence="8">
    <location>
        <begin position="48"/>
        <end position="75"/>
    </location>
</feature>
<keyword evidence="4 8" id="KW-1133">Transmembrane helix</keyword>
<comment type="subcellular location">
    <subcellularLocation>
        <location evidence="1">Endomembrane system</location>
        <topology evidence="1">Multi-pass membrane protein</topology>
    </subcellularLocation>
</comment>
<evidence type="ECO:0000313" key="10">
    <source>
        <dbReference type="EMBL" id="RCV15801.1"/>
    </source>
</evidence>
<comment type="similarity">
    <text evidence="6">Belongs to the DESIGUAL family.</text>
</comment>
<dbReference type="AlphaFoldDB" id="A0A368QCT0"/>
<dbReference type="InterPro" id="IPR009606">
    <property type="entry name" value="DEAL/Modifying_wall_lignin1/2"/>
</dbReference>
<feature type="signal peptide" evidence="9">
    <location>
        <begin position="1"/>
        <end position="19"/>
    </location>
</feature>